<dbReference type="PANTHER" id="PTHR40032">
    <property type="entry name" value="EXPORTED PROTEIN-RELATED"/>
    <property type="match status" value="1"/>
</dbReference>
<evidence type="ECO:0000313" key="2">
    <source>
        <dbReference type="EMBL" id="MCE5170052.1"/>
    </source>
</evidence>
<gene>
    <name evidence="2" type="ORF">LQV63_12095</name>
</gene>
<proteinExistence type="predicted"/>
<keyword evidence="3" id="KW-1185">Reference proteome</keyword>
<accession>A0ABS8YG36</accession>
<sequence length="362" mass="41203">MAMLPQAAAAPKELDEELSVFIRQLFSERAHYLIHQDKGKLSRYYLSSSASSRNAMRHETDRSEYVQAWAERRGIQFVNAKSHVRIIRISKQKDKAYISTVESLKLDYAYIHSMMPVQSFGLGTRHALTITKTDGKWHVLREWYLDPLEENPKLIPDSDGMILSSNRHVESSELEKQSASNSKRRYNRHKAVEYANKYAGAAWGSGHKHRYNPKYRDYTGLGGDCTNFASQCIGDRQEGGGLRMSGGWRHIKSGGGSRTWVQTDAFKDFLLRSGYGTLIARGNFQDIVTANKRHPSGAIAKLRPGDLIAYMLRGDVDHFSIVVGFDMNGYPLVNSHTADRYRVPFDLGWDKHTTYLLIHIRD</sequence>
<protein>
    <submittedName>
        <fullName evidence="2">Amidase domain-containing protein</fullName>
    </submittedName>
</protein>
<reference evidence="2 3" key="1">
    <citation type="submission" date="2021-11" db="EMBL/GenBank/DDBJ databases">
        <title>Draft genome sequence of Paenibacillus profundus YoMME, a new Gram-positive bacteria with exoelectrogenic properties.</title>
        <authorList>
            <person name="Hubenova Y."/>
            <person name="Hubenova E."/>
            <person name="Manasiev Y."/>
            <person name="Peykov S."/>
            <person name="Mitov M."/>
        </authorList>
    </citation>
    <scope>NUCLEOTIDE SEQUENCE [LARGE SCALE GENOMIC DNA]</scope>
    <source>
        <strain evidence="2 3">YoMME</strain>
    </source>
</reference>
<evidence type="ECO:0000313" key="3">
    <source>
        <dbReference type="Proteomes" id="UP001199916"/>
    </source>
</evidence>
<name>A0ABS8YG36_9BACL</name>
<dbReference type="PANTHER" id="PTHR40032:SF1">
    <property type="entry name" value="EXPORTED PROTEIN"/>
    <property type="match status" value="1"/>
</dbReference>
<comment type="caution">
    <text evidence="2">The sequence shown here is derived from an EMBL/GenBank/DDBJ whole genome shotgun (WGS) entry which is preliminary data.</text>
</comment>
<feature type="domain" description="Putative amidase" evidence="1">
    <location>
        <begin position="185"/>
        <end position="354"/>
    </location>
</feature>
<dbReference type="EMBL" id="JAJNBZ010000007">
    <property type="protein sequence ID" value="MCE5170052.1"/>
    <property type="molecule type" value="Genomic_DNA"/>
</dbReference>
<dbReference type="Proteomes" id="UP001199916">
    <property type="component" value="Unassembled WGS sequence"/>
</dbReference>
<organism evidence="2 3">
    <name type="scientific">Paenibacillus profundus</name>
    <dbReference type="NCBI Taxonomy" id="1173085"/>
    <lineage>
        <taxon>Bacteria</taxon>
        <taxon>Bacillati</taxon>
        <taxon>Bacillota</taxon>
        <taxon>Bacilli</taxon>
        <taxon>Bacillales</taxon>
        <taxon>Paenibacillaceae</taxon>
        <taxon>Paenibacillus</taxon>
    </lineage>
</organism>
<dbReference type="InterPro" id="IPR024301">
    <property type="entry name" value="Amidase_6"/>
</dbReference>
<dbReference type="Pfam" id="PF12671">
    <property type="entry name" value="Amidase_6"/>
    <property type="match status" value="1"/>
</dbReference>
<evidence type="ECO:0000259" key="1">
    <source>
        <dbReference type="Pfam" id="PF12671"/>
    </source>
</evidence>